<protein>
    <submittedName>
        <fullName evidence="8">Transcriptional regulator, GntR family with aminotransferase domain</fullName>
    </submittedName>
</protein>
<dbReference type="GO" id="GO:0003700">
    <property type="term" value="F:DNA-binding transcription factor activity"/>
    <property type="evidence" value="ECO:0007669"/>
    <property type="project" value="InterPro"/>
</dbReference>
<accession>C6C4K5</accession>
<keyword evidence="8" id="KW-0032">Aminotransferase</keyword>
<dbReference type="CDD" id="cd00609">
    <property type="entry name" value="AAT_like"/>
    <property type="match status" value="1"/>
</dbReference>
<dbReference type="SMART" id="SM00345">
    <property type="entry name" value="HTH_GNTR"/>
    <property type="match status" value="1"/>
</dbReference>
<dbReference type="PRINTS" id="PR00035">
    <property type="entry name" value="HTHGNTR"/>
</dbReference>
<dbReference type="Gene3D" id="1.10.10.10">
    <property type="entry name" value="Winged helix-like DNA-binding domain superfamily/Winged helix DNA-binding domain"/>
    <property type="match status" value="1"/>
</dbReference>
<keyword evidence="2" id="KW-0663">Pyridoxal phosphate</keyword>
<evidence type="ECO:0000256" key="2">
    <source>
        <dbReference type="ARBA" id="ARBA00022898"/>
    </source>
</evidence>
<evidence type="ECO:0000256" key="1">
    <source>
        <dbReference type="ARBA" id="ARBA00005384"/>
    </source>
</evidence>
<name>C6C4K5_MUSP7</name>
<keyword evidence="5" id="KW-0804">Transcription</keyword>
<dbReference type="InterPro" id="IPR000524">
    <property type="entry name" value="Tscrpt_reg_HTH_GntR"/>
</dbReference>
<dbReference type="GO" id="GO:0008483">
    <property type="term" value="F:transaminase activity"/>
    <property type="evidence" value="ECO:0007669"/>
    <property type="project" value="UniProtKB-KW"/>
</dbReference>
<dbReference type="InterPro" id="IPR004839">
    <property type="entry name" value="Aminotransferase_I/II_large"/>
</dbReference>
<dbReference type="SUPFAM" id="SSF53383">
    <property type="entry name" value="PLP-dependent transferases"/>
    <property type="match status" value="1"/>
</dbReference>
<reference evidence="8" key="1">
    <citation type="submission" date="2009-06" db="EMBL/GenBank/DDBJ databases">
        <title>Complete sequence of Dickeya dadantii Ech703.</title>
        <authorList>
            <consortium name="US DOE Joint Genome Institute"/>
            <person name="Lucas S."/>
            <person name="Copeland A."/>
            <person name="Lapidus A."/>
            <person name="Glavina del Rio T."/>
            <person name="Dalin E."/>
            <person name="Tice H."/>
            <person name="Bruce D."/>
            <person name="Goodwin L."/>
            <person name="Pitluck S."/>
            <person name="Chertkov O."/>
            <person name="Brettin T."/>
            <person name="Detter J.C."/>
            <person name="Han C."/>
            <person name="Larimer F."/>
            <person name="Land M."/>
            <person name="Hauser L."/>
            <person name="Kyrpides N."/>
            <person name="Mikhailova N."/>
            <person name="Balakrishnan V."/>
            <person name="Glasner J."/>
            <person name="Perna N.T."/>
        </authorList>
    </citation>
    <scope>NUCLEOTIDE SEQUENCE [LARGE SCALE GENOMIC DNA]</scope>
    <source>
        <strain evidence="8">Ech703</strain>
    </source>
</reference>
<dbReference type="KEGG" id="dda:Dd703_1783"/>
<keyword evidence="3" id="KW-0805">Transcription regulation</keyword>
<dbReference type="InterPro" id="IPR051446">
    <property type="entry name" value="HTH_trans_reg/aminotransferase"/>
</dbReference>
<dbReference type="STRING" id="579405.Dd703_1783"/>
<evidence type="ECO:0000256" key="5">
    <source>
        <dbReference type="ARBA" id="ARBA00023163"/>
    </source>
</evidence>
<keyword evidence="4" id="KW-0238">DNA-binding</keyword>
<evidence type="ECO:0000313" key="8">
    <source>
        <dbReference type="EMBL" id="ACS85579.1"/>
    </source>
</evidence>
<dbReference type="AlphaFoldDB" id="C6C4K5"/>
<organism evidence="8 9">
    <name type="scientific">Musicola paradisiaca (strain Ech703)</name>
    <name type="common">Dickeya paradisiaca</name>
    <name type="synonym">Dickeya dadantii</name>
    <dbReference type="NCBI Taxonomy" id="579405"/>
    <lineage>
        <taxon>Bacteria</taxon>
        <taxon>Pseudomonadati</taxon>
        <taxon>Pseudomonadota</taxon>
        <taxon>Gammaproteobacteria</taxon>
        <taxon>Enterobacterales</taxon>
        <taxon>Pectobacteriaceae</taxon>
        <taxon>Musicola</taxon>
    </lineage>
</organism>
<dbReference type="InterPro" id="IPR015421">
    <property type="entry name" value="PyrdxlP-dep_Trfase_major"/>
</dbReference>
<comment type="similarity">
    <text evidence="1">In the C-terminal section; belongs to the class-I pyridoxal-phosphate-dependent aminotransferase family.</text>
</comment>
<feature type="region of interest" description="Disordered" evidence="6">
    <location>
        <begin position="83"/>
        <end position="103"/>
    </location>
</feature>
<dbReference type="PROSITE" id="PS50949">
    <property type="entry name" value="HTH_GNTR"/>
    <property type="match status" value="1"/>
</dbReference>
<proteinExistence type="inferred from homology"/>
<dbReference type="Pfam" id="PF00392">
    <property type="entry name" value="GntR"/>
    <property type="match status" value="1"/>
</dbReference>
<dbReference type="HOGENOM" id="CLU_017584_0_1_6"/>
<keyword evidence="9" id="KW-1185">Reference proteome</keyword>
<dbReference type="InterPro" id="IPR015424">
    <property type="entry name" value="PyrdxlP-dep_Trfase"/>
</dbReference>
<sequence length="501" mass="55912">MRSLLTDLLLAGMEQQQAGTLNKRLYDAIRLAILTGDIAPGRRLPSSRDLAQQLSLSRNTVIAAFEQLLAEGYIETRTGSGSYVTEQLPDTLPPDLRDDTQPSVRPSVQEISHRGQHLLGYAGASSRQWGAFMPGIPDIASFPHDLWRRLQSRISRRLKPEQLSYSPIGGCPELQQALVDYLRVARSVTCAPEQILITEGTHQAMDLLAKMLCNPGDVAWIEDPCYWGMRNVLTINGLRVAPIEVDEQGMVPPEDISPQRVPRLICVTPSHQYPLGAVMSLARRQRLLALAQEHGGWVIEDDYDSEFRFSGSPIPALQGLQTEPPVIYIGTFSKTLYPGLRVSYMVLPPHLARELKTAHAELYRGGHLLTQLTLSQFIREGHYAAHIRRMRLLYARRRALLSDLIVQHLGEAYLGHNSNAGLHLILRLPHHLDDVVLSARIMQRGVLVKPLSSYYLLPAGQRGLLLGYAGVDELDMAQAFDVIVDCIKTLRTQSHDPIVVR</sequence>
<dbReference type="Pfam" id="PF00155">
    <property type="entry name" value="Aminotran_1_2"/>
    <property type="match status" value="1"/>
</dbReference>
<dbReference type="Gene3D" id="3.40.640.10">
    <property type="entry name" value="Type I PLP-dependent aspartate aminotransferase-like (Major domain)"/>
    <property type="match status" value="1"/>
</dbReference>
<dbReference type="InterPro" id="IPR036388">
    <property type="entry name" value="WH-like_DNA-bd_sf"/>
</dbReference>
<dbReference type="Proteomes" id="UP000002734">
    <property type="component" value="Chromosome"/>
</dbReference>
<gene>
    <name evidence="8" type="ordered locus">Dd703_1783</name>
</gene>
<evidence type="ECO:0000256" key="4">
    <source>
        <dbReference type="ARBA" id="ARBA00023125"/>
    </source>
</evidence>
<dbReference type="EMBL" id="CP001654">
    <property type="protein sequence ID" value="ACS85579.1"/>
    <property type="molecule type" value="Genomic_DNA"/>
</dbReference>
<dbReference type="GO" id="GO:0030170">
    <property type="term" value="F:pyridoxal phosphate binding"/>
    <property type="evidence" value="ECO:0007669"/>
    <property type="project" value="InterPro"/>
</dbReference>
<dbReference type="PANTHER" id="PTHR46577:SF1">
    <property type="entry name" value="HTH-TYPE TRANSCRIPTIONAL REGULATORY PROTEIN GABR"/>
    <property type="match status" value="1"/>
</dbReference>
<feature type="domain" description="HTH gntR-type" evidence="7">
    <location>
        <begin position="19"/>
        <end position="87"/>
    </location>
</feature>
<dbReference type="GO" id="GO:0003677">
    <property type="term" value="F:DNA binding"/>
    <property type="evidence" value="ECO:0007669"/>
    <property type="project" value="UniProtKB-KW"/>
</dbReference>
<keyword evidence="8" id="KW-0808">Transferase</keyword>
<dbReference type="InterPro" id="IPR036390">
    <property type="entry name" value="WH_DNA-bd_sf"/>
</dbReference>
<dbReference type="SUPFAM" id="SSF46785">
    <property type="entry name" value="Winged helix' DNA-binding domain"/>
    <property type="match status" value="1"/>
</dbReference>
<evidence type="ECO:0000256" key="3">
    <source>
        <dbReference type="ARBA" id="ARBA00023015"/>
    </source>
</evidence>
<dbReference type="RefSeq" id="WP_012765396.1">
    <property type="nucleotide sequence ID" value="NC_012880.1"/>
</dbReference>
<evidence type="ECO:0000313" key="9">
    <source>
        <dbReference type="Proteomes" id="UP000002734"/>
    </source>
</evidence>
<dbReference type="CDD" id="cd07377">
    <property type="entry name" value="WHTH_GntR"/>
    <property type="match status" value="1"/>
</dbReference>
<dbReference type="eggNOG" id="COG1167">
    <property type="taxonomic scope" value="Bacteria"/>
</dbReference>
<evidence type="ECO:0000259" key="7">
    <source>
        <dbReference type="PROSITE" id="PS50949"/>
    </source>
</evidence>
<evidence type="ECO:0000256" key="6">
    <source>
        <dbReference type="SAM" id="MobiDB-lite"/>
    </source>
</evidence>
<dbReference type="PANTHER" id="PTHR46577">
    <property type="entry name" value="HTH-TYPE TRANSCRIPTIONAL REGULATORY PROTEIN GABR"/>
    <property type="match status" value="1"/>
</dbReference>